<keyword evidence="4" id="KW-1185">Reference proteome</keyword>
<evidence type="ECO:0000313" key="4">
    <source>
        <dbReference type="Proteomes" id="UP000828390"/>
    </source>
</evidence>
<dbReference type="InterPro" id="IPR008906">
    <property type="entry name" value="HATC_C_dom"/>
</dbReference>
<dbReference type="EMBL" id="JAIWYP010000016">
    <property type="protein sequence ID" value="KAH3698136.1"/>
    <property type="molecule type" value="Genomic_DNA"/>
</dbReference>
<evidence type="ECO:0000313" key="2">
    <source>
        <dbReference type="EMBL" id="KAH3698136.1"/>
    </source>
</evidence>
<dbReference type="EMBL" id="JAIWYP010000016">
    <property type="protein sequence ID" value="KAH3698137.1"/>
    <property type="molecule type" value="Genomic_DNA"/>
</dbReference>
<name>A0A9D4BD20_DREPO</name>
<gene>
    <name evidence="2" type="ORF">DPMN_085655</name>
    <name evidence="3" type="ORF">DPMN_085656</name>
</gene>
<organism evidence="2 4">
    <name type="scientific">Dreissena polymorpha</name>
    <name type="common">Zebra mussel</name>
    <name type="synonym">Mytilus polymorpha</name>
    <dbReference type="NCBI Taxonomy" id="45954"/>
    <lineage>
        <taxon>Eukaryota</taxon>
        <taxon>Metazoa</taxon>
        <taxon>Spiralia</taxon>
        <taxon>Lophotrochozoa</taxon>
        <taxon>Mollusca</taxon>
        <taxon>Bivalvia</taxon>
        <taxon>Autobranchia</taxon>
        <taxon>Heteroconchia</taxon>
        <taxon>Euheterodonta</taxon>
        <taxon>Imparidentia</taxon>
        <taxon>Neoheterodontei</taxon>
        <taxon>Myida</taxon>
        <taxon>Dreissenoidea</taxon>
        <taxon>Dreissenidae</taxon>
        <taxon>Dreissena</taxon>
    </lineage>
</organism>
<accession>A0A9D4BD20</accession>
<reference evidence="2" key="2">
    <citation type="submission" date="2020-11" db="EMBL/GenBank/DDBJ databases">
        <authorList>
            <person name="McCartney M.A."/>
            <person name="Auch B."/>
            <person name="Kono T."/>
            <person name="Mallez S."/>
            <person name="Becker A."/>
            <person name="Gohl D.M."/>
            <person name="Silverstein K.A.T."/>
            <person name="Koren S."/>
            <person name="Bechman K.B."/>
            <person name="Herman A."/>
            <person name="Abrahante J.E."/>
            <person name="Garbe J."/>
        </authorList>
    </citation>
    <scope>NUCLEOTIDE SEQUENCE</scope>
    <source>
        <strain evidence="2">Duluth1</strain>
        <tissue evidence="2">Whole animal</tissue>
    </source>
</reference>
<reference evidence="2" key="1">
    <citation type="journal article" date="2019" name="bioRxiv">
        <title>The Genome of the Zebra Mussel, Dreissena polymorpha: A Resource for Invasive Species Research.</title>
        <authorList>
            <person name="McCartney M.A."/>
            <person name="Auch B."/>
            <person name="Kono T."/>
            <person name="Mallez S."/>
            <person name="Zhang Y."/>
            <person name="Obille A."/>
            <person name="Becker A."/>
            <person name="Abrahante J.E."/>
            <person name="Garbe J."/>
            <person name="Badalamenti J.P."/>
            <person name="Herman A."/>
            <person name="Mangelson H."/>
            <person name="Liachko I."/>
            <person name="Sullivan S."/>
            <person name="Sone E.D."/>
            <person name="Koren S."/>
            <person name="Silverstein K.A.T."/>
            <person name="Beckman K.B."/>
            <person name="Gohl D.M."/>
        </authorList>
    </citation>
    <scope>NUCLEOTIDE SEQUENCE</scope>
    <source>
        <strain evidence="2">Duluth1</strain>
        <tissue evidence="2">Whole animal</tissue>
    </source>
</reference>
<evidence type="ECO:0000313" key="3">
    <source>
        <dbReference type="EMBL" id="KAH3698137.1"/>
    </source>
</evidence>
<proteinExistence type="predicted"/>
<protein>
    <recommendedName>
        <fullName evidence="1">HAT C-terminal dimerisation domain-containing protein</fullName>
    </recommendedName>
</protein>
<comment type="caution">
    <text evidence="2">The sequence shown here is derived from an EMBL/GenBank/DDBJ whole genome shotgun (WGS) entry which is preliminary data.</text>
</comment>
<dbReference type="InterPro" id="IPR012337">
    <property type="entry name" value="RNaseH-like_sf"/>
</dbReference>
<dbReference type="PANTHER" id="PTHR46880:SF5">
    <property type="entry name" value="DUF4371 DOMAIN-CONTAINING PROTEIN"/>
    <property type="match status" value="1"/>
</dbReference>
<feature type="domain" description="HAT C-terminal dimerisation" evidence="1">
    <location>
        <begin position="7"/>
        <end position="61"/>
    </location>
</feature>
<dbReference type="Proteomes" id="UP000828390">
    <property type="component" value="Unassembled WGS sequence"/>
</dbReference>
<evidence type="ECO:0000259" key="1">
    <source>
        <dbReference type="Pfam" id="PF05699"/>
    </source>
</evidence>
<dbReference type="Pfam" id="PF05699">
    <property type="entry name" value="Dimer_Tnp_hAT"/>
    <property type="match status" value="1"/>
</dbReference>
<sequence>MSLADLYTEEFDNLYSLLDLLLSLPPTSVPCESTFSHLKLLKTHRRLRLHQDTLNSLMMIKLSTADVTDYDPSAAVDKWLVRFDGFM</sequence>
<dbReference type="PANTHER" id="PTHR46880">
    <property type="entry name" value="RAS-ASSOCIATING DOMAIN-CONTAINING PROTEIN"/>
    <property type="match status" value="1"/>
</dbReference>
<dbReference type="AlphaFoldDB" id="A0A9D4BD20"/>
<dbReference type="GO" id="GO:0046983">
    <property type="term" value="F:protein dimerization activity"/>
    <property type="evidence" value="ECO:0007669"/>
    <property type="project" value="InterPro"/>
</dbReference>
<dbReference type="SUPFAM" id="SSF53098">
    <property type="entry name" value="Ribonuclease H-like"/>
    <property type="match status" value="1"/>
</dbReference>